<dbReference type="EC" id="2.7.11.1" evidence="2"/>
<dbReference type="PANTHER" id="PTHR32444:SF183">
    <property type="entry name" value="APPLE DOMAIN-CONTAINING PROTEIN"/>
    <property type="match status" value="1"/>
</dbReference>
<evidence type="ECO:0000256" key="6">
    <source>
        <dbReference type="ARBA" id="ARBA00048679"/>
    </source>
</evidence>
<keyword evidence="11" id="KW-0418">Kinase</keyword>
<reference evidence="12" key="1">
    <citation type="journal article" date="2016" name="Nature">
        <title>The genome of the seagrass Zostera marina reveals angiosperm adaptation to the sea.</title>
        <authorList>
            <person name="Olsen J.L."/>
            <person name="Rouze P."/>
            <person name="Verhelst B."/>
            <person name="Lin Y.-C."/>
            <person name="Bayer T."/>
            <person name="Collen J."/>
            <person name="Dattolo E."/>
            <person name="De Paoli E."/>
            <person name="Dittami S."/>
            <person name="Maumus F."/>
            <person name="Michel G."/>
            <person name="Kersting A."/>
            <person name="Lauritano C."/>
            <person name="Lohaus R."/>
            <person name="Toepel M."/>
            <person name="Tonon T."/>
            <person name="Vanneste K."/>
            <person name="Amirebrahimi M."/>
            <person name="Brakel J."/>
            <person name="Bostroem C."/>
            <person name="Chovatia M."/>
            <person name="Grimwood J."/>
            <person name="Jenkins J.W."/>
            <person name="Jueterbock A."/>
            <person name="Mraz A."/>
            <person name="Stam W.T."/>
            <person name="Tice H."/>
            <person name="Bornberg-Bauer E."/>
            <person name="Green P.J."/>
            <person name="Pearson G.A."/>
            <person name="Procaccini G."/>
            <person name="Duarte C.M."/>
            <person name="Schmutz J."/>
            <person name="Reusch T.B.H."/>
            <person name="Van de Peer Y."/>
        </authorList>
    </citation>
    <scope>NUCLEOTIDE SEQUENCE [LARGE SCALE GENOMIC DNA]</scope>
    <source>
        <strain evidence="12">cv. Finnish</strain>
    </source>
</reference>
<dbReference type="GO" id="GO:0051707">
    <property type="term" value="P:response to other organism"/>
    <property type="evidence" value="ECO:0007669"/>
    <property type="project" value="UniProtKB-ARBA"/>
</dbReference>
<dbReference type="InterPro" id="IPR001480">
    <property type="entry name" value="Bulb-type_lectin_dom"/>
</dbReference>
<dbReference type="Pfam" id="PF00954">
    <property type="entry name" value="S_locus_glycop"/>
    <property type="match status" value="1"/>
</dbReference>
<evidence type="ECO:0000259" key="9">
    <source>
        <dbReference type="PROSITE" id="PS50927"/>
    </source>
</evidence>
<dbReference type="OrthoDB" id="679597at2759"/>
<evidence type="ECO:0000256" key="3">
    <source>
        <dbReference type="ARBA" id="ARBA00022729"/>
    </source>
</evidence>
<feature type="domain" description="Apple" evidence="10">
    <location>
        <begin position="343"/>
        <end position="428"/>
    </location>
</feature>
<evidence type="ECO:0000259" key="10">
    <source>
        <dbReference type="PROSITE" id="PS50948"/>
    </source>
</evidence>
<dbReference type="EMBL" id="LFYR01001599">
    <property type="protein sequence ID" value="KMZ60659.1"/>
    <property type="molecule type" value="Genomic_DNA"/>
</dbReference>
<dbReference type="Pfam" id="PF01453">
    <property type="entry name" value="B_lectin"/>
    <property type="match status" value="1"/>
</dbReference>
<comment type="catalytic activity">
    <reaction evidence="5">
        <text>L-threonyl-[protein] + ATP = O-phospho-L-threonyl-[protein] + ADP + H(+)</text>
        <dbReference type="Rhea" id="RHEA:46608"/>
        <dbReference type="Rhea" id="RHEA-COMP:11060"/>
        <dbReference type="Rhea" id="RHEA-COMP:11605"/>
        <dbReference type="ChEBI" id="CHEBI:15378"/>
        <dbReference type="ChEBI" id="CHEBI:30013"/>
        <dbReference type="ChEBI" id="CHEBI:30616"/>
        <dbReference type="ChEBI" id="CHEBI:61977"/>
        <dbReference type="ChEBI" id="CHEBI:456216"/>
        <dbReference type="EC" id="2.7.11.1"/>
    </reaction>
</comment>
<feature type="domain" description="Bulb-type lectin" evidence="9">
    <location>
        <begin position="31"/>
        <end position="152"/>
    </location>
</feature>
<keyword evidence="4" id="KW-1015">Disulfide bond</keyword>
<keyword evidence="12" id="KW-1185">Reference proteome</keyword>
<organism evidence="11 12">
    <name type="scientific">Zostera marina</name>
    <name type="common">Eelgrass</name>
    <dbReference type="NCBI Taxonomy" id="29655"/>
    <lineage>
        <taxon>Eukaryota</taxon>
        <taxon>Viridiplantae</taxon>
        <taxon>Streptophyta</taxon>
        <taxon>Embryophyta</taxon>
        <taxon>Tracheophyta</taxon>
        <taxon>Spermatophyta</taxon>
        <taxon>Magnoliopsida</taxon>
        <taxon>Liliopsida</taxon>
        <taxon>Zosteraceae</taxon>
        <taxon>Zostera</taxon>
    </lineage>
</organism>
<dbReference type="Proteomes" id="UP000036987">
    <property type="component" value="Unassembled WGS sequence"/>
</dbReference>
<evidence type="ECO:0000256" key="2">
    <source>
        <dbReference type="ARBA" id="ARBA00012513"/>
    </source>
</evidence>
<evidence type="ECO:0000313" key="12">
    <source>
        <dbReference type="Proteomes" id="UP000036987"/>
    </source>
</evidence>
<dbReference type="CDD" id="cd00054">
    <property type="entry name" value="EGF_CA"/>
    <property type="match status" value="1"/>
</dbReference>
<dbReference type="STRING" id="29655.A0A0K9NV78"/>
<dbReference type="InterPro" id="IPR000742">
    <property type="entry name" value="EGF"/>
</dbReference>
<dbReference type="FunFam" id="2.90.10.10:FF:000005">
    <property type="entry name" value="G-type lectin S-receptor-like serine/threonine-protein kinase"/>
    <property type="match status" value="1"/>
</dbReference>
<dbReference type="InterPro" id="IPR036426">
    <property type="entry name" value="Bulb-type_lectin_dom_sf"/>
</dbReference>
<comment type="caution">
    <text evidence="11">The sequence shown here is derived from an EMBL/GenBank/DDBJ whole genome shotgun (WGS) entry which is preliminary data.</text>
</comment>
<dbReference type="SMART" id="SM00473">
    <property type="entry name" value="PAN_AP"/>
    <property type="match status" value="1"/>
</dbReference>
<dbReference type="GO" id="GO:0004674">
    <property type="term" value="F:protein serine/threonine kinase activity"/>
    <property type="evidence" value="ECO:0007669"/>
    <property type="project" value="UniProtKB-EC"/>
</dbReference>
<dbReference type="OMA" id="HETSTIW"/>
<dbReference type="InterPro" id="IPR000858">
    <property type="entry name" value="S_locus_glycoprot_dom"/>
</dbReference>
<dbReference type="AlphaFoldDB" id="A0A0K9NV78"/>
<dbReference type="CDD" id="cd00028">
    <property type="entry name" value="B_lectin"/>
    <property type="match status" value="1"/>
</dbReference>
<dbReference type="PROSITE" id="PS50026">
    <property type="entry name" value="EGF_3"/>
    <property type="match status" value="1"/>
</dbReference>
<comment type="function">
    <text evidence="1">Involved in sporophytic self-incompatibility system (the inability of flowering plants to achieve self-fertilization).</text>
</comment>
<dbReference type="InterPro" id="IPR003609">
    <property type="entry name" value="Pan_app"/>
</dbReference>
<comment type="catalytic activity">
    <reaction evidence="6">
        <text>L-seryl-[protein] + ATP = O-phospho-L-seryl-[protein] + ADP + H(+)</text>
        <dbReference type="Rhea" id="RHEA:17989"/>
        <dbReference type="Rhea" id="RHEA-COMP:9863"/>
        <dbReference type="Rhea" id="RHEA-COMP:11604"/>
        <dbReference type="ChEBI" id="CHEBI:15378"/>
        <dbReference type="ChEBI" id="CHEBI:29999"/>
        <dbReference type="ChEBI" id="CHEBI:30616"/>
        <dbReference type="ChEBI" id="CHEBI:83421"/>
        <dbReference type="ChEBI" id="CHEBI:456216"/>
        <dbReference type="EC" id="2.7.11.1"/>
    </reaction>
</comment>
<dbReference type="InterPro" id="IPR035446">
    <property type="entry name" value="SLSG/EP1"/>
</dbReference>
<dbReference type="PANTHER" id="PTHR32444">
    <property type="entry name" value="BULB-TYPE LECTIN DOMAIN-CONTAINING PROTEIN"/>
    <property type="match status" value="1"/>
</dbReference>
<dbReference type="SUPFAM" id="SSF51110">
    <property type="entry name" value="alpha-D-mannose-specific plant lectins"/>
    <property type="match status" value="1"/>
</dbReference>
<sequence length="443" mass="50518">MLTFLHNHLLPLLLLWCFIFPTIFISICRAGDKISFNTSMKDGDILVSSGRKFALGFFSPIGSNKRYLGVGYADFEDIQIWVANRDRPINNNSGVLKIDGRGNLVLIETMNNTIVWSSKGTFTSRNHIARILDSGNLILKKDGCSKTLWQSFDYPTNTMVPGVRVGFNTKLDLNWSLTSWKTDNDPAIGDSMYMMDHRGSNEIYLKTKNIITFRIGPWNGIQFSEYPTMKTFNNIRFKYVNEETFGYYTFEYIGKGSISRLVVQRTGHLELFEYTDASKKWPLSGKGLSDECDHYSRCGPNGVCDMPVDGFCECLTGYQPTNHIEWRNRYFGKGCKRRVTTLCHSGEGFLSLKTLKFPDITNATLDYKSNATLQDCEHKCLETCSCTAFSAADISQKPSKGCILWYSDLIDIKRFRFGKTELFLRVPASELEIESKKIRKLQK</sequence>
<keyword evidence="11" id="KW-0675">Receptor</keyword>
<dbReference type="CDD" id="cd01098">
    <property type="entry name" value="PAN_AP_plant"/>
    <property type="match status" value="1"/>
</dbReference>
<evidence type="ECO:0000313" key="11">
    <source>
        <dbReference type="EMBL" id="KMZ60659.1"/>
    </source>
</evidence>
<evidence type="ECO:0000256" key="5">
    <source>
        <dbReference type="ARBA" id="ARBA00047899"/>
    </source>
</evidence>
<dbReference type="PROSITE" id="PS50948">
    <property type="entry name" value="PAN"/>
    <property type="match status" value="1"/>
</dbReference>
<evidence type="ECO:0000256" key="4">
    <source>
        <dbReference type="ARBA" id="ARBA00023157"/>
    </source>
</evidence>
<keyword evidence="7" id="KW-0245">EGF-like domain</keyword>
<accession>A0A0K9NV78</accession>
<proteinExistence type="predicted"/>
<keyword evidence="11" id="KW-0808">Transferase</keyword>
<comment type="caution">
    <text evidence="7">Lacks conserved residue(s) required for the propagation of feature annotation.</text>
</comment>
<dbReference type="GO" id="GO:0048544">
    <property type="term" value="P:recognition of pollen"/>
    <property type="evidence" value="ECO:0007669"/>
    <property type="project" value="InterPro"/>
</dbReference>
<feature type="domain" description="EGF-like" evidence="8">
    <location>
        <begin position="288"/>
        <end position="324"/>
    </location>
</feature>
<dbReference type="Pfam" id="PF08276">
    <property type="entry name" value="PAN_2"/>
    <property type="match status" value="1"/>
</dbReference>
<evidence type="ECO:0000259" key="8">
    <source>
        <dbReference type="PROSITE" id="PS50026"/>
    </source>
</evidence>
<gene>
    <name evidence="11" type="ORF">ZOSMA_584G00050</name>
</gene>
<dbReference type="Gene3D" id="2.90.10.10">
    <property type="entry name" value="Bulb-type lectin domain"/>
    <property type="match status" value="1"/>
</dbReference>
<evidence type="ECO:0000256" key="1">
    <source>
        <dbReference type="ARBA" id="ARBA00003061"/>
    </source>
</evidence>
<dbReference type="SMART" id="SM00108">
    <property type="entry name" value="B_lectin"/>
    <property type="match status" value="1"/>
</dbReference>
<keyword evidence="3" id="KW-0732">Signal</keyword>
<protein>
    <recommendedName>
        <fullName evidence="2">non-specific serine/threonine protein kinase</fullName>
        <ecNumber evidence="2">2.7.11.1</ecNumber>
    </recommendedName>
</protein>
<dbReference type="PROSITE" id="PS50927">
    <property type="entry name" value="BULB_LECTIN"/>
    <property type="match status" value="1"/>
</dbReference>
<name>A0A0K9NV78_ZOSMR</name>
<dbReference type="PIRSF" id="PIRSF002686">
    <property type="entry name" value="SLG"/>
    <property type="match status" value="1"/>
</dbReference>
<evidence type="ECO:0000256" key="7">
    <source>
        <dbReference type="PROSITE-ProRule" id="PRU00076"/>
    </source>
</evidence>